<evidence type="ECO:0000256" key="9">
    <source>
        <dbReference type="RuleBase" id="RU003953"/>
    </source>
</evidence>
<feature type="domain" description="Poly A polymerase head" evidence="10">
    <location>
        <begin position="23"/>
        <end position="142"/>
    </location>
</feature>
<dbReference type="PANTHER" id="PTHR46173">
    <property type="entry name" value="CCA TRNA NUCLEOTIDYLTRANSFERASE 1, MITOCHONDRIAL"/>
    <property type="match status" value="1"/>
</dbReference>
<dbReference type="Proteomes" id="UP000482209">
    <property type="component" value="Unassembled WGS sequence"/>
</dbReference>
<dbReference type="InterPro" id="IPR032828">
    <property type="entry name" value="PolyA_RNA-bd"/>
</dbReference>
<evidence type="ECO:0000256" key="7">
    <source>
        <dbReference type="ARBA" id="ARBA00022842"/>
    </source>
</evidence>
<feature type="domain" description="CCA-adding enzyme C-terminal" evidence="12">
    <location>
        <begin position="307"/>
        <end position="449"/>
    </location>
</feature>
<evidence type="ECO:0000256" key="2">
    <source>
        <dbReference type="ARBA" id="ARBA00022679"/>
    </source>
</evidence>
<organism evidence="13 14">
    <name type="scientific">Velocimicrobium porci</name>
    <dbReference type="NCBI Taxonomy" id="2606634"/>
    <lineage>
        <taxon>Bacteria</taxon>
        <taxon>Bacillati</taxon>
        <taxon>Bacillota</taxon>
        <taxon>Clostridia</taxon>
        <taxon>Lachnospirales</taxon>
        <taxon>Lachnospiraceae</taxon>
        <taxon>Velocimicrobium</taxon>
    </lineage>
</organism>
<dbReference type="InterPro" id="IPR002646">
    <property type="entry name" value="PolA_pol_head_dom"/>
</dbReference>
<evidence type="ECO:0000313" key="13">
    <source>
        <dbReference type="EMBL" id="MSS63266.1"/>
    </source>
</evidence>
<dbReference type="InterPro" id="IPR043519">
    <property type="entry name" value="NT_sf"/>
</dbReference>
<keyword evidence="3" id="KW-0819">tRNA processing</keyword>
<reference evidence="13 14" key="1">
    <citation type="submission" date="2019-08" db="EMBL/GenBank/DDBJ databases">
        <title>In-depth cultivation of the pig gut microbiome towards novel bacterial diversity and tailored functional studies.</title>
        <authorList>
            <person name="Wylensek D."/>
            <person name="Hitch T.C.A."/>
            <person name="Clavel T."/>
        </authorList>
    </citation>
    <scope>NUCLEOTIDE SEQUENCE [LARGE SCALE GENOMIC DNA]</scope>
    <source>
        <strain evidence="13 14">WCA-693-APC-MOT-I</strain>
    </source>
</reference>
<dbReference type="GO" id="GO:0000049">
    <property type="term" value="F:tRNA binding"/>
    <property type="evidence" value="ECO:0007669"/>
    <property type="project" value="TreeGrafter"/>
</dbReference>
<dbReference type="SUPFAM" id="SSF81301">
    <property type="entry name" value="Nucleotidyltransferase"/>
    <property type="match status" value="1"/>
</dbReference>
<dbReference type="InterPro" id="IPR050264">
    <property type="entry name" value="Bact_CCA-adding_enz_type3_sf"/>
</dbReference>
<sequence length="458" mass="53327">MKITIPEKVAYIINRLIEHGYEAYAVGGCVRDTVLGRVPEDWDITTSARPEDVKKLFVRTIDTGILHGTVTVMLEKEGFEVTTYRIDGEYEDNRHPKTVEFTSNLKEDLRRRDFTINAMAYNEKDGLVDCFGGMEDIKRKRITCVGDPNDRFDEDALRILRAVRFAGQLGFSIEENTRIAMKQKAENLKSISAERIRVELDKLLRSNHAELMKEAYETNITKAVLPEFDIMMQTEQNNPHHIYSVGEHVVQSVCAMNEWCYKNGQHDKKLHSILVWTMLLHDVGKPECKKTDYDGIDHFYGHEEVGAKKAKEILKRLKFDNYTIDFVTRLIKWHDYRIDAKEKTVRRALSKLGTDLIPYWFWVQRMDIFAQNPDKAKEKIERLELVEECCEKIFEQNDCLTIKELKINGKDLMDAGLERGKQIGEALNYLLEVVLEHPEMNEKEKLLAVCKRKYMLIP</sequence>
<dbReference type="GO" id="GO:0046872">
    <property type="term" value="F:metal ion binding"/>
    <property type="evidence" value="ECO:0007669"/>
    <property type="project" value="UniProtKB-KW"/>
</dbReference>
<proteinExistence type="inferred from homology"/>
<evidence type="ECO:0000256" key="3">
    <source>
        <dbReference type="ARBA" id="ARBA00022694"/>
    </source>
</evidence>
<dbReference type="Gene3D" id="1.10.246.80">
    <property type="match status" value="1"/>
</dbReference>
<keyword evidence="8 9" id="KW-0694">RNA-binding</keyword>
<evidence type="ECO:0000259" key="11">
    <source>
        <dbReference type="Pfam" id="PF12627"/>
    </source>
</evidence>
<dbReference type="Pfam" id="PF12627">
    <property type="entry name" value="PolyA_pol_RNAbd"/>
    <property type="match status" value="1"/>
</dbReference>
<dbReference type="Gene3D" id="1.10.3090.10">
    <property type="entry name" value="cca-adding enzyme, domain 2"/>
    <property type="match status" value="1"/>
</dbReference>
<evidence type="ECO:0000259" key="12">
    <source>
        <dbReference type="Pfam" id="PF13735"/>
    </source>
</evidence>
<dbReference type="SUPFAM" id="SSF81891">
    <property type="entry name" value="Poly A polymerase C-terminal region-like"/>
    <property type="match status" value="1"/>
</dbReference>
<dbReference type="Gene3D" id="3.30.460.10">
    <property type="entry name" value="Beta Polymerase, domain 2"/>
    <property type="match status" value="1"/>
</dbReference>
<dbReference type="CDD" id="cd05398">
    <property type="entry name" value="NT_ClassII-CCAase"/>
    <property type="match status" value="1"/>
</dbReference>
<dbReference type="PANTHER" id="PTHR46173:SF1">
    <property type="entry name" value="CCA TRNA NUCLEOTIDYLTRANSFERASE 1, MITOCHONDRIAL"/>
    <property type="match status" value="1"/>
</dbReference>
<accession>A0A6L5XWR2</accession>
<keyword evidence="6" id="KW-0547">Nucleotide-binding</keyword>
<dbReference type="InterPro" id="IPR032810">
    <property type="entry name" value="CCA-adding_enz_C"/>
</dbReference>
<evidence type="ECO:0000313" key="14">
    <source>
        <dbReference type="Proteomes" id="UP000482209"/>
    </source>
</evidence>
<comment type="similarity">
    <text evidence="9">Belongs to the tRNA nucleotidyltransferase/poly(A) polymerase family.</text>
</comment>
<evidence type="ECO:0000256" key="8">
    <source>
        <dbReference type="ARBA" id="ARBA00022884"/>
    </source>
</evidence>
<dbReference type="EMBL" id="VUMT01000005">
    <property type="protein sequence ID" value="MSS63266.1"/>
    <property type="molecule type" value="Genomic_DNA"/>
</dbReference>
<dbReference type="GO" id="GO:0004810">
    <property type="term" value="F:CCA tRNA nucleotidyltransferase activity"/>
    <property type="evidence" value="ECO:0007669"/>
    <property type="project" value="UniProtKB-EC"/>
</dbReference>
<dbReference type="AlphaFoldDB" id="A0A6L5XWR2"/>
<comment type="caution">
    <text evidence="13">The sequence shown here is derived from an EMBL/GenBank/DDBJ whole genome shotgun (WGS) entry which is preliminary data.</text>
</comment>
<dbReference type="Pfam" id="PF13735">
    <property type="entry name" value="tRNA_NucTran2_2"/>
    <property type="match status" value="1"/>
</dbReference>
<protein>
    <submittedName>
        <fullName evidence="13">CCA tRNA nucleotidyltransferase</fullName>
        <ecNumber evidence="13">2.7.7.72</ecNumber>
    </submittedName>
</protein>
<keyword evidence="14" id="KW-1185">Reference proteome</keyword>
<feature type="domain" description="tRNA nucleotidyltransferase/poly(A) polymerase RNA and SrmB- binding" evidence="11">
    <location>
        <begin position="170"/>
        <end position="229"/>
    </location>
</feature>
<dbReference type="GO" id="GO:0000166">
    <property type="term" value="F:nucleotide binding"/>
    <property type="evidence" value="ECO:0007669"/>
    <property type="project" value="UniProtKB-KW"/>
</dbReference>
<evidence type="ECO:0000256" key="6">
    <source>
        <dbReference type="ARBA" id="ARBA00022741"/>
    </source>
</evidence>
<comment type="cofactor">
    <cofactor evidence="1">
        <name>Mg(2+)</name>
        <dbReference type="ChEBI" id="CHEBI:18420"/>
    </cofactor>
</comment>
<keyword evidence="5" id="KW-0479">Metal-binding</keyword>
<dbReference type="GO" id="GO:0008033">
    <property type="term" value="P:tRNA processing"/>
    <property type="evidence" value="ECO:0007669"/>
    <property type="project" value="UniProtKB-KW"/>
</dbReference>
<gene>
    <name evidence="13" type="ORF">FYJ58_05155</name>
</gene>
<evidence type="ECO:0000256" key="5">
    <source>
        <dbReference type="ARBA" id="ARBA00022723"/>
    </source>
</evidence>
<keyword evidence="2 9" id="KW-0808">Transferase</keyword>
<dbReference type="RefSeq" id="WP_328597801.1">
    <property type="nucleotide sequence ID" value="NZ_VUMT01000005.1"/>
</dbReference>
<dbReference type="EC" id="2.7.7.72" evidence="13"/>
<dbReference type="Pfam" id="PF01743">
    <property type="entry name" value="PolyA_pol"/>
    <property type="match status" value="1"/>
</dbReference>
<dbReference type="NCBIfam" id="NF009814">
    <property type="entry name" value="PRK13299.1"/>
    <property type="match status" value="1"/>
</dbReference>
<keyword evidence="4 13" id="KW-0548">Nucleotidyltransferase</keyword>
<name>A0A6L5XWR2_9FIRM</name>
<keyword evidence="7" id="KW-0460">Magnesium</keyword>
<evidence type="ECO:0000256" key="4">
    <source>
        <dbReference type="ARBA" id="ARBA00022695"/>
    </source>
</evidence>
<evidence type="ECO:0000259" key="10">
    <source>
        <dbReference type="Pfam" id="PF01743"/>
    </source>
</evidence>
<evidence type="ECO:0000256" key="1">
    <source>
        <dbReference type="ARBA" id="ARBA00001946"/>
    </source>
</evidence>